<keyword evidence="1 5" id="KW-0436">Ligase</keyword>
<dbReference type="GO" id="GO:0004077">
    <property type="term" value="F:biotin--[biotin carboxyl-carrier protein] ligase activity"/>
    <property type="evidence" value="ECO:0007669"/>
    <property type="project" value="UniProtKB-EC"/>
</dbReference>
<dbReference type="Pfam" id="PF03099">
    <property type="entry name" value="BPL_LplA_LipB"/>
    <property type="match status" value="1"/>
</dbReference>
<dbReference type="GO" id="GO:0016740">
    <property type="term" value="F:transferase activity"/>
    <property type="evidence" value="ECO:0007669"/>
    <property type="project" value="UniProtKB-ARBA"/>
</dbReference>
<keyword evidence="6" id="KW-1185">Reference proteome</keyword>
<dbReference type="GO" id="GO:0009249">
    <property type="term" value="P:protein lipoylation"/>
    <property type="evidence" value="ECO:0007669"/>
    <property type="project" value="UniProtKB-ARBA"/>
</dbReference>
<dbReference type="NCBIfam" id="TIGR00121">
    <property type="entry name" value="birA_ligase"/>
    <property type="match status" value="1"/>
</dbReference>
<dbReference type="PANTHER" id="PTHR12835">
    <property type="entry name" value="BIOTIN PROTEIN LIGASE"/>
    <property type="match status" value="1"/>
</dbReference>
<dbReference type="PROSITE" id="PS51733">
    <property type="entry name" value="BPL_LPL_CATALYTIC"/>
    <property type="match status" value="1"/>
</dbReference>
<dbReference type="Pfam" id="PF02237">
    <property type="entry name" value="BPL_C"/>
    <property type="match status" value="1"/>
</dbReference>
<reference evidence="5 6" key="1">
    <citation type="journal article" date="2018" name="Genome Announc.">
        <title>Draft Genome Sequence of Lactococcus sp. Strain NtB2 (JCM 32569), Isolated from the Gut of the Higher Termite Nasutitermes takasagoensis.</title>
        <authorList>
            <person name="Noda S."/>
            <person name="Aihara C."/>
            <person name="Yuki M."/>
            <person name="Ohkuma M."/>
        </authorList>
    </citation>
    <scope>NUCLEOTIDE SEQUENCE [LARGE SCALE GENOMIC DNA]</scope>
    <source>
        <strain evidence="5 6">NtB2</strain>
    </source>
</reference>
<comment type="caution">
    <text evidence="5">The sequence shown here is derived from an EMBL/GenBank/DDBJ whole genome shotgun (WGS) entry which is preliminary data.</text>
</comment>
<evidence type="ECO:0000256" key="1">
    <source>
        <dbReference type="ARBA" id="ARBA00022598"/>
    </source>
</evidence>
<dbReference type="OrthoDB" id="9807064at2"/>
<evidence type="ECO:0000256" key="2">
    <source>
        <dbReference type="ARBA" id="ARBA00023267"/>
    </source>
</evidence>
<proteinExistence type="predicted"/>
<dbReference type="CDD" id="cd16442">
    <property type="entry name" value="BPL"/>
    <property type="match status" value="1"/>
</dbReference>
<dbReference type="InterPro" id="IPR045864">
    <property type="entry name" value="aa-tRNA-synth_II/BPL/LPL"/>
</dbReference>
<sequence length="248" mass="27294">MKKLDKTGILAGNPWLSDVKIKASSSSTQQDAKADGQDRCLYLAEQQTATYGRFGREFFSADEGGIYMSLLLQVNPSESMPQYTVLAGAAVVSAIKKLTDKPVQIKWVNDIYLEGKKICGILAEAHQKADGRLEIIIGIGLNFAIREFPEPLKDKAGSLFNSPDEANIDRNQLISEIWQAFDRLKNADYLSIYTEHSLVLGRQVTFSQQGRDYEGIARDLTANAGLIVELAGGQEMVLSSGEVSLKSW</sequence>
<protein>
    <recommendedName>
        <fullName evidence="3">biotin--[biotin carboxyl-carrier protein] ligase</fullName>
        <ecNumber evidence="3">6.3.4.15</ecNumber>
    </recommendedName>
</protein>
<dbReference type="Proteomes" id="UP000245021">
    <property type="component" value="Unassembled WGS sequence"/>
</dbReference>
<evidence type="ECO:0000256" key="3">
    <source>
        <dbReference type="ARBA" id="ARBA00024227"/>
    </source>
</evidence>
<dbReference type="GO" id="GO:0005737">
    <property type="term" value="C:cytoplasm"/>
    <property type="evidence" value="ECO:0007669"/>
    <property type="project" value="TreeGrafter"/>
</dbReference>
<gene>
    <name evidence="5" type="primary">birA</name>
    <name evidence="5" type="ORF">NtB2_01120</name>
</gene>
<keyword evidence="2" id="KW-0092">Biotin</keyword>
<name>A0A2R5HFZ3_9LACT</name>
<evidence type="ECO:0000259" key="4">
    <source>
        <dbReference type="PROSITE" id="PS51733"/>
    </source>
</evidence>
<organism evidence="5 6">
    <name type="scientific">Lactococcus termiticola</name>
    <dbReference type="NCBI Taxonomy" id="2169526"/>
    <lineage>
        <taxon>Bacteria</taxon>
        <taxon>Bacillati</taxon>
        <taxon>Bacillota</taxon>
        <taxon>Bacilli</taxon>
        <taxon>Lactobacillales</taxon>
        <taxon>Streptococcaceae</taxon>
        <taxon>Lactococcus</taxon>
    </lineage>
</organism>
<dbReference type="PANTHER" id="PTHR12835:SF5">
    <property type="entry name" value="BIOTIN--PROTEIN LIGASE"/>
    <property type="match status" value="1"/>
</dbReference>
<dbReference type="EC" id="6.3.4.15" evidence="3"/>
<evidence type="ECO:0000313" key="5">
    <source>
        <dbReference type="EMBL" id="GBG96983.1"/>
    </source>
</evidence>
<dbReference type="Gene3D" id="3.30.930.10">
    <property type="entry name" value="Bira Bifunctional Protein, Domain 2"/>
    <property type="match status" value="1"/>
</dbReference>
<dbReference type="EMBL" id="BFFO01000006">
    <property type="protein sequence ID" value="GBG96983.1"/>
    <property type="molecule type" value="Genomic_DNA"/>
</dbReference>
<dbReference type="RefSeq" id="WP_109245951.1">
    <property type="nucleotide sequence ID" value="NZ_BFFO01000006.1"/>
</dbReference>
<dbReference type="InterPro" id="IPR004408">
    <property type="entry name" value="Biotin_CoA_COase_ligase"/>
</dbReference>
<dbReference type="AlphaFoldDB" id="A0A2R5HFZ3"/>
<evidence type="ECO:0000313" key="6">
    <source>
        <dbReference type="Proteomes" id="UP000245021"/>
    </source>
</evidence>
<dbReference type="InterPro" id="IPR003142">
    <property type="entry name" value="BPL_C"/>
</dbReference>
<dbReference type="Gene3D" id="2.30.30.100">
    <property type="match status" value="1"/>
</dbReference>
<dbReference type="InterPro" id="IPR004143">
    <property type="entry name" value="BPL_LPL_catalytic"/>
</dbReference>
<accession>A0A2R5HFZ3</accession>
<dbReference type="SUPFAM" id="SSF55681">
    <property type="entry name" value="Class II aaRS and biotin synthetases"/>
    <property type="match status" value="1"/>
</dbReference>
<feature type="domain" description="BPL/LPL catalytic" evidence="4">
    <location>
        <begin position="2"/>
        <end position="189"/>
    </location>
</feature>